<feature type="DNA-binding region" description="H-T-H motif" evidence="2">
    <location>
        <begin position="35"/>
        <end position="54"/>
    </location>
</feature>
<dbReference type="GO" id="GO:0000976">
    <property type="term" value="F:transcription cis-regulatory region binding"/>
    <property type="evidence" value="ECO:0007669"/>
    <property type="project" value="TreeGrafter"/>
</dbReference>
<evidence type="ECO:0000256" key="2">
    <source>
        <dbReference type="PROSITE-ProRule" id="PRU00335"/>
    </source>
</evidence>
<dbReference type="PRINTS" id="PR00455">
    <property type="entry name" value="HTHTETR"/>
</dbReference>
<dbReference type="Proteomes" id="UP000192707">
    <property type="component" value="Unassembled WGS sequence"/>
</dbReference>
<dbReference type="InterPro" id="IPR009057">
    <property type="entry name" value="Homeodomain-like_sf"/>
</dbReference>
<comment type="caution">
    <text evidence="4">The sequence shown here is derived from an EMBL/GenBank/DDBJ whole genome shotgun (WGS) entry which is preliminary data.</text>
</comment>
<dbReference type="EMBL" id="MVHG01000021">
    <property type="protein sequence ID" value="ORA15689.1"/>
    <property type="molecule type" value="Genomic_DNA"/>
</dbReference>
<dbReference type="PANTHER" id="PTHR30055:SF237">
    <property type="entry name" value="TRANSCRIPTIONAL REPRESSOR MCE3R"/>
    <property type="match status" value="1"/>
</dbReference>
<reference evidence="4 5" key="1">
    <citation type="submission" date="2016-12" db="EMBL/GenBank/DDBJ databases">
        <title>The new phylogeny of genus Mycobacterium.</title>
        <authorList>
            <person name="Tortoli E."/>
            <person name="Trovato A."/>
            <person name="Cirillo D.M."/>
        </authorList>
    </citation>
    <scope>NUCLEOTIDE SEQUENCE [LARGE SCALE GENOMIC DNA]</scope>
    <source>
        <strain evidence="4 5">DSM 45069</strain>
    </source>
</reference>
<evidence type="ECO:0000313" key="5">
    <source>
        <dbReference type="Proteomes" id="UP000192707"/>
    </source>
</evidence>
<accession>A0A1W9ZHS0</accession>
<keyword evidence="1 2" id="KW-0238">DNA-binding</keyword>
<dbReference type="InterPro" id="IPR023772">
    <property type="entry name" value="DNA-bd_HTH_TetR-type_CS"/>
</dbReference>
<gene>
    <name evidence="4" type="ORF">BST14_11610</name>
</gene>
<feature type="domain" description="HTH tetR-type" evidence="3">
    <location>
        <begin position="212"/>
        <end position="272"/>
    </location>
</feature>
<name>A0A1W9ZHS0_MYCAI</name>
<dbReference type="Gene3D" id="1.10.357.10">
    <property type="entry name" value="Tetracycline Repressor, domain 2"/>
    <property type="match status" value="2"/>
</dbReference>
<dbReference type="RefSeq" id="WP_062896089.1">
    <property type="nucleotide sequence ID" value="NZ_MVHG01000021.1"/>
</dbReference>
<dbReference type="GO" id="GO:0003700">
    <property type="term" value="F:DNA-binding transcription factor activity"/>
    <property type="evidence" value="ECO:0007669"/>
    <property type="project" value="TreeGrafter"/>
</dbReference>
<dbReference type="Gene3D" id="1.10.10.60">
    <property type="entry name" value="Homeodomain-like"/>
    <property type="match status" value="2"/>
</dbReference>
<keyword evidence="5" id="KW-1185">Reference proteome</keyword>
<sequence>MAQPVRQHARSSVRKLQLAQAAARLFTDRGYHNVSMDDVASAVGLTGPALYRHFRKKHDILAQVISEQLAAVEAVAVRAAEADLEPDKRSAMFISELADLVLDREEVLLWKRERRQLSEAEQDQFRLRLNDVLRRTVQALGLGDGGQPSSEAELRAWSVLALYSSVGPARRRLDDAAAKRILQAMADGVLQCELDGAVTTSTPPVAMQRRPPGRRERILSTATRLFHAQSYHAVGIEEIAAESDTAIATFYQYFNGKAELLQAVLNRGAEGLHYVTNHRLSAASTPQEAIDIIGCTLIELALGPHQPILAILAADLIYLPEKAQEAIRMSEREYIDEWVSAVVAIRPEVSVPHARLIAQASIGLITDITQTQSMRNRPGIANELHRLVAAVLAA</sequence>
<dbReference type="InterPro" id="IPR050109">
    <property type="entry name" value="HTH-type_TetR-like_transc_reg"/>
</dbReference>
<dbReference type="PROSITE" id="PS01081">
    <property type="entry name" value="HTH_TETR_1"/>
    <property type="match status" value="1"/>
</dbReference>
<proteinExistence type="predicted"/>
<dbReference type="InterPro" id="IPR001647">
    <property type="entry name" value="HTH_TetR"/>
</dbReference>
<dbReference type="OrthoDB" id="4456617at2"/>
<protein>
    <submittedName>
        <fullName evidence="4">TetR family transcriptional regulator</fullName>
    </submittedName>
</protein>
<dbReference type="AlphaFoldDB" id="A0A1W9ZHS0"/>
<feature type="DNA-binding region" description="H-T-H motif" evidence="2">
    <location>
        <begin position="235"/>
        <end position="254"/>
    </location>
</feature>
<evidence type="ECO:0000259" key="3">
    <source>
        <dbReference type="PROSITE" id="PS50977"/>
    </source>
</evidence>
<evidence type="ECO:0000313" key="4">
    <source>
        <dbReference type="EMBL" id="ORA15689.1"/>
    </source>
</evidence>
<dbReference type="Pfam" id="PF00440">
    <property type="entry name" value="TetR_N"/>
    <property type="match status" value="2"/>
</dbReference>
<dbReference type="PROSITE" id="PS50977">
    <property type="entry name" value="HTH_TETR_2"/>
    <property type="match status" value="2"/>
</dbReference>
<dbReference type="SUPFAM" id="SSF46689">
    <property type="entry name" value="Homeodomain-like"/>
    <property type="match status" value="2"/>
</dbReference>
<evidence type="ECO:0000256" key="1">
    <source>
        <dbReference type="ARBA" id="ARBA00023125"/>
    </source>
</evidence>
<dbReference type="PANTHER" id="PTHR30055">
    <property type="entry name" value="HTH-TYPE TRANSCRIPTIONAL REGULATOR RUTR"/>
    <property type="match status" value="1"/>
</dbReference>
<feature type="domain" description="HTH tetR-type" evidence="3">
    <location>
        <begin position="12"/>
        <end position="72"/>
    </location>
</feature>
<organism evidence="4 5">
    <name type="scientific">Mycobacterium arosiense ATCC BAA-1401 = DSM 45069</name>
    <dbReference type="NCBI Taxonomy" id="1265311"/>
    <lineage>
        <taxon>Bacteria</taxon>
        <taxon>Bacillati</taxon>
        <taxon>Actinomycetota</taxon>
        <taxon>Actinomycetes</taxon>
        <taxon>Mycobacteriales</taxon>
        <taxon>Mycobacteriaceae</taxon>
        <taxon>Mycobacterium</taxon>
        <taxon>Mycobacterium avium complex (MAC)</taxon>
    </lineage>
</organism>